<dbReference type="InterPro" id="IPR000719">
    <property type="entry name" value="Prot_kinase_dom"/>
</dbReference>
<evidence type="ECO:0000256" key="1">
    <source>
        <dbReference type="ARBA" id="ARBA00012513"/>
    </source>
</evidence>
<evidence type="ECO:0000259" key="4">
    <source>
        <dbReference type="PROSITE" id="PS50011"/>
    </source>
</evidence>
<feature type="region of interest" description="Disordered" evidence="3">
    <location>
        <begin position="257"/>
        <end position="279"/>
    </location>
</feature>
<dbReference type="CDD" id="cd14016">
    <property type="entry name" value="STKc_CK1"/>
    <property type="match status" value="1"/>
</dbReference>
<accession>A0A078AFE1</accession>
<dbReference type="SUPFAM" id="SSF56112">
    <property type="entry name" value="Protein kinase-like (PK-like)"/>
    <property type="match status" value="1"/>
</dbReference>
<organism evidence="5 6">
    <name type="scientific">Stylonychia lemnae</name>
    <name type="common">Ciliate</name>
    <dbReference type="NCBI Taxonomy" id="5949"/>
    <lineage>
        <taxon>Eukaryota</taxon>
        <taxon>Sar</taxon>
        <taxon>Alveolata</taxon>
        <taxon>Ciliophora</taxon>
        <taxon>Intramacronucleata</taxon>
        <taxon>Spirotrichea</taxon>
        <taxon>Stichotrichia</taxon>
        <taxon>Sporadotrichida</taxon>
        <taxon>Oxytrichidae</taxon>
        <taxon>Stylonychinae</taxon>
        <taxon>Stylonychia</taxon>
    </lineage>
</organism>
<dbReference type="EC" id="2.7.11.1" evidence="1"/>
<keyword evidence="5" id="KW-0808">Transferase</keyword>
<reference evidence="5 6" key="1">
    <citation type="submission" date="2014-06" db="EMBL/GenBank/DDBJ databases">
        <authorList>
            <person name="Swart Estienne"/>
        </authorList>
    </citation>
    <scope>NUCLEOTIDE SEQUENCE [LARGE SCALE GENOMIC DNA]</scope>
    <source>
        <strain evidence="5 6">130c</strain>
    </source>
</reference>
<dbReference type="InterPro" id="IPR008271">
    <property type="entry name" value="Ser/Thr_kinase_AS"/>
</dbReference>
<keyword evidence="5" id="KW-0418">Kinase</keyword>
<dbReference type="InterPro" id="IPR011009">
    <property type="entry name" value="Kinase-like_dom_sf"/>
</dbReference>
<evidence type="ECO:0000313" key="5">
    <source>
        <dbReference type="EMBL" id="CDW80885.1"/>
    </source>
</evidence>
<evidence type="ECO:0000313" key="6">
    <source>
        <dbReference type="Proteomes" id="UP000039865"/>
    </source>
</evidence>
<name>A0A078AFE1_STYLE</name>
<dbReference type="InterPro" id="IPR050235">
    <property type="entry name" value="CK1_Ser-Thr_kinase"/>
</dbReference>
<dbReference type="PROSITE" id="PS50011">
    <property type="entry name" value="PROTEIN_KINASE_DOM"/>
    <property type="match status" value="1"/>
</dbReference>
<dbReference type="OrthoDB" id="5979581at2759"/>
<dbReference type="GO" id="GO:0004674">
    <property type="term" value="F:protein serine/threonine kinase activity"/>
    <property type="evidence" value="ECO:0007669"/>
    <property type="project" value="UniProtKB-EC"/>
</dbReference>
<dbReference type="InParanoid" id="A0A078AFE1"/>
<keyword evidence="6" id="KW-1185">Reference proteome</keyword>
<dbReference type="Proteomes" id="UP000039865">
    <property type="component" value="Unassembled WGS sequence"/>
</dbReference>
<dbReference type="SMART" id="SM00220">
    <property type="entry name" value="S_TKc"/>
    <property type="match status" value="1"/>
</dbReference>
<feature type="domain" description="Protein kinase" evidence="4">
    <location>
        <begin position="1"/>
        <end position="223"/>
    </location>
</feature>
<protein>
    <recommendedName>
        <fullName evidence="2">Casein kinase I</fullName>
        <ecNumber evidence="1">2.7.11.1</ecNumber>
    </recommendedName>
</protein>
<dbReference type="Gene3D" id="1.10.510.10">
    <property type="entry name" value="Transferase(Phosphotransferase) domain 1"/>
    <property type="match status" value="1"/>
</dbReference>
<feature type="compositionally biased region" description="Basic and acidic residues" evidence="3">
    <location>
        <begin position="265"/>
        <end position="279"/>
    </location>
</feature>
<dbReference type="EMBL" id="CCKQ01009400">
    <property type="protein sequence ID" value="CDW80885.1"/>
    <property type="molecule type" value="Genomic_DNA"/>
</dbReference>
<proteinExistence type="predicted"/>
<evidence type="ECO:0000256" key="3">
    <source>
        <dbReference type="SAM" id="MobiDB-lite"/>
    </source>
</evidence>
<dbReference type="Pfam" id="PF00069">
    <property type="entry name" value="Pkinase"/>
    <property type="match status" value="1"/>
</dbReference>
<evidence type="ECO:0000256" key="2">
    <source>
        <dbReference type="ARBA" id="ARBA00023860"/>
    </source>
</evidence>
<dbReference type="FunFam" id="1.10.510.10:FF:001123">
    <property type="entry name" value="CK1/CK1/CK1-D protein kinase"/>
    <property type="match status" value="1"/>
</dbReference>
<dbReference type="PROSITE" id="PS00108">
    <property type="entry name" value="PROTEIN_KINASE_ST"/>
    <property type="match status" value="1"/>
</dbReference>
<dbReference type="GO" id="GO:0005524">
    <property type="term" value="F:ATP binding"/>
    <property type="evidence" value="ECO:0007669"/>
    <property type="project" value="InterPro"/>
</dbReference>
<dbReference type="PANTHER" id="PTHR11909">
    <property type="entry name" value="CASEIN KINASE-RELATED"/>
    <property type="match status" value="1"/>
</dbReference>
<gene>
    <name evidence="5" type="primary">Contig7938.g8472</name>
    <name evidence="5" type="ORF">STYLEM_9891</name>
</gene>
<dbReference type="AlphaFoldDB" id="A0A078AFE1"/>
<sequence>MPDTPKLFMKLRYGIPQVQHYGQDGDLNFMVIDILGPSLEDLFNYCGRQFTLKTTLMLVTQLVERFKYIHKKTFVHRDIKPDNFLMGLKDKSHVAYVVDYGLAKRFYDPKAKTHIPYRNDKSLTGTARYASIHAHLGEELSRRDDLEAVGFVMLYFYKGQLPWQNLPAFSKSEKYRRIKETKVAITLEELCQNSPNEFLTYLKHCRNLQFEEKPNYELLQNTLNDLAEKEGLDLNDKIYDWVIKDQKVPRNNQILSQIEGQTNPQDKKHGEEQQQIRQESEKKEFQFASFLDAQRIIRGDQLRNIIMDIDHQKGGNINQNLKQEYKELRERGFKRKQAQNVLGVETFKREGPNINQNKRCKLNEYKKNCENEAVLNQNAQQIPLQKNNFKPIPNNLDNKSSEIQEEIAMEEGSIGVMDSKSFGAKPSKFQTHPNKRKNKVIIVDDEEEKEFGMHTSIDMNVRSRTQNNQNRIISQFGLMEGSSYHPGNGNFNFQGAPGMHDQTPDRVNALDNLLGVQGFGEFNQAQKAGLVSINNGFDRSKSTQNQHGHQIQDAEANIELKKIGFSTNNLPDPDKNKSNQQYKLNHFQNELQQKLNKTQQHQNISEIKNFNASSANDLSVQNIQNQLLKTINQHIVAEKKSDCLIF</sequence>